<sequence length="208" mass="23108">MAFDPGLIDMVMRLRGKGISDNKVLRAIELAPRKAFVPAEYFDKAYAEQSLPIDCGQTITAPWIVSLMLQFLRVEKGHKVLEIGVGSGYQTAVLSHLCKRVYAVERYKKLIADAEGRLSNLQVMNTVIRHGDGRYGWAGQAPFHRIIMGCASRAAPPMLLEQLATGGEMIAVVDEQLMRYSKARSKVSEETLMPLNLDMIEPGKSRSL</sequence>
<keyword evidence="5" id="KW-0963">Cytoplasm</keyword>
<dbReference type="OrthoDB" id="9810066at2"/>
<comment type="caution">
    <text evidence="10">The sequence shown here is derived from an EMBL/GenBank/DDBJ whole genome shotgun (WGS) entry which is preliminary data.</text>
</comment>
<dbReference type="Gene3D" id="3.40.50.150">
    <property type="entry name" value="Vaccinia Virus protein VP39"/>
    <property type="match status" value="1"/>
</dbReference>
<dbReference type="Proteomes" id="UP000282211">
    <property type="component" value="Unassembled WGS sequence"/>
</dbReference>
<dbReference type="EMBL" id="RBII01000001">
    <property type="protein sequence ID" value="RKQ71500.1"/>
    <property type="molecule type" value="Genomic_DNA"/>
</dbReference>
<keyword evidence="7 10" id="KW-0808">Transferase</keyword>
<keyword evidence="11" id="KW-1185">Reference proteome</keyword>
<dbReference type="GO" id="GO:0032259">
    <property type="term" value="P:methylation"/>
    <property type="evidence" value="ECO:0007669"/>
    <property type="project" value="UniProtKB-KW"/>
</dbReference>
<reference evidence="10 11" key="1">
    <citation type="submission" date="2018-10" db="EMBL/GenBank/DDBJ databases">
        <title>Genomic Encyclopedia of Type Strains, Phase IV (KMG-IV): sequencing the most valuable type-strain genomes for metagenomic binning, comparative biology and taxonomic classification.</title>
        <authorList>
            <person name="Goeker M."/>
        </authorList>
    </citation>
    <scope>NUCLEOTIDE SEQUENCE [LARGE SCALE GENOMIC DNA]</scope>
    <source>
        <strain evidence="10 11">DSM 22008</strain>
    </source>
</reference>
<evidence type="ECO:0000256" key="7">
    <source>
        <dbReference type="ARBA" id="ARBA00022679"/>
    </source>
</evidence>
<dbReference type="AlphaFoldDB" id="A0A420WKH6"/>
<dbReference type="SUPFAM" id="SSF53335">
    <property type="entry name" value="S-adenosyl-L-methionine-dependent methyltransferases"/>
    <property type="match status" value="1"/>
</dbReference>
<name>A0A420WKH6_9PROT</name>
<dbReference type="GO" id="GO:0005737">
    <property type="term" value="C:cytoplasm"/>
    <property type="evidence" value="ECO:0007669"/>
    <property type="project" value="UniProtKB-SubCell"/>
</dbReference>
<dbReference type="InterPro" id="IPR029063">
    <property type="entry name" value="SAM-dependent_MTases_sf"/>
</dbReference>
<comment type="similarity">
    <text evidence="2">Belongs to the methyltransferase superfamily. L-isoaspartyl/D-aspartyl protein methyltransferase family.</text>
</comment>
<evidence type="ECO:0000256" key="9">
    <source>
        <dbReference type="NCBIfam" id="TIGR00080"/>
    </source>
</evidence>
<keyword evidence="8" id="KW-0949">S-adenosyl-L-methionine</keyword>
<accession>A0A420WKH6</accession>
<evidence type="ECO:0000256" key="4">
    <source>
        <dbReference type="ARBA" id="ARBA00013346"/>
    </source>
</evidence>
<protein>
    <recommendedName>
        <fullName evidence="4 9">Protein-L-isoaspartate O-methyltransferase</fullName>
        <ecNumber evidence="3 9">2.1.1.77</ecNumber>
    </recommendedName>
</protein>
<dbReference type="CDD" id="cd02440">
    <property type="entry name" value="AdoMet_MTases"/>
    <property type="match status" value="1"/>
</dbReference>
<keyword evidence="6 10" id="KW-0489">Methyltransferase</keyword>
<evidence type="ECO:0000256" key="2">
    <source>
        <dbReference type="ARBA" id="ARBA00005369"/>
    </source>
</evidence>
<evidence type="ECO:0000256" key="3">
    <source>
        <dbReference type="ARBA" id="ARBA00011890"/>
    </source>
</evidence>
<dbReference type="InterPro" id="IPR000682">
    <property type="entry name" value="PCMT"/>
</dbReference>
<dbReference type="InParanoid" id="A0A420WKH6"/>
<evidence type="ECO:0000256" key="8">
    <source>
        <dbReference type="ARBA" id="ARBA00022691"/>
    </source>
</evidence>
<evidence type="ECO:0000313" key="10">
    <source>
        <dbReference type="EMBL" id="RKQ71500.1"/>
    </source>
</evidence>
<dbReference type="GO" id="GO:0030091">
    <property type="term" value="P:protein repair"/>
    <property type="evidence" value="ECO:0007669"/>
    <property type="project" value="UniProtKB-UniRule"/>
</dbReference>
<dbReference type="NCBIfam" id="NF001453">
    <property type="entry name" value="PRK00312.1"/>
    <property type="match status" value="1"/>
</dbReference>
<dbReference type="EC" id="2.1.1.77" evidence="3 9"/>
<evidence type="ECO:0000256" key="1">
    <source>
        <dbReference type="ARBA" id="ARBA00004496"/>
    </source>
</evidence>
<dbReference type="PANTHER" id="PTHR11579:SF0">
    <property type="entry name" value="PROTEIN-L-ISOASPARTATE(D-ASPARTATE) O-METHYLTRANSFERASE"/>
    <property type="match status" value="1"/>
</dbReference>
<evidence type="ECO:0000256" key="6">
    <source>
        <dbReference type="ARBA" id="ARBA00022603"/>
    </source>
</evidence>
<dbReference type="PROSITE" id="PS01279">
    <property type="entry name" value="PCMT"/>
    <property type="match status" value="1"/>
</dbReference>
<dbReference type="RefSeq" id="WP_121099270.1">
    <property type="nucleotide sequence ID" value="NZ_RBII01000001.1"/>
</dbReference>
<dbReference type="GO" id="GO:0004719">
    <property type="term" value="F:protein-L-isoaspartate (D-aspartate) O-methyltransferase activity"/>
    <property type="evidence" value="ECO:0007669"/>
    <property type="project" value="UniProtKB-UniRule"/>
</dbReference>
<proteinExistence type="inferred from homology"/>
<evidence type="ECO:0000256" key="5">
    <source>
        <dbReference type="ARBA" id="ARBA00022490"/>
    </source>
</evidence>
<dbReference type="NCBIfam" id="TIGR00080">
    <property type="entry name" value="pimt"/>
    <property type="match status" value="1"/>
</dbReference>
<gene>
    <name evidence="10" type="ORF">DES40_0823</name>
</gene>
<dbReference type="PANTHER" id="PTHR11579">
    <property type="entry name" value="PROTEIN-L-ISOASPARTATE O-METHYLTRANSFERASE"/>
    <property type="match status" value="1"/>
</dbReference>
<dbReference type="Pfam" id="PF01135">
    <property type="entry name" value="PCMT"/>
    <property type="match status" value="1"/>
</dbReference>
<comment type="subcellular location">
    <subcellularLocation>
        <location evidence="1">Cytoplasm</location>
    </subcellularLocation>
</comment>
<dbReference type="FunCoup" id="A0A420WKH6">
    <property type="interactions" value="404"/>
</dbReference>
<evidence type="ECO:0000313" key="11">
    <source>
        <dbReference type="Proteomes" id="UP000282211"/>
    </source>
</evidence>
<organism evidence="10 11">
    <name type="scientific">Litorimonas taeanensis</name>
    <dbReference type="NCBI Taxonomy" id="568099"/>
    <lineage>
        <taxon>Bacteria</taxon>
        <taxon>Pseudomonadati</taxon>
        <taxon>Pseudomonadota</taxon>
        <taxon>Alphaproteobacteria</taxon>
        <taxon>Maricaulales</taxon>
        <taxon>Robiginitomaculaceae</taxon>
    </lineage>
</organism>